<keyword evidence="2" id="KW-1185">Reference proteome</keyword>
<evidence type="ECO:0000313" key="1">
    <source>
        <dbReference type="EMBL" id="UTC28984.1"/>
    </source>
</evidence>
<protein>
    <submittedName>
        <fullName evidence="1">Uncharacterized protein</fullName>
    </submittedName>
</protein>
<reference evidence="1" key="1">
    <citation type="submission" date="2022-04" db="EMBL/GenBank/DDBJ databases">
        <authorList>
            <person name="Friedrich I."/>
            <person name="Schneider D."/>
            <person name="Poehlein A."/>
            <person name="Hertel R."/>
            <person name="Daniel R."/>
        </authorList>
    </citation>
    <scope>NUCLEOTIDE SEQUENCE</scope>
</reference>
<organism evidence="1 2">
    <name type="scientific">Brevundimonas phage vB_BpoS-Marchewka</name>
    <dbReference type="NCBI Taxonomy" id="2948604"/>
    <lineage>
        <taxon>Viruses</taxon>
        <taxon>Duplodnaviria</taxon>
        <taxon>Heunggongvirae</taxon>
        <taxon>Uroviricota</taxon>
        <taxon>Caudoviricetes</taxon>
        <taxon>Jeanschmidtviridae</taxon>
        <taxon>Marchewkavirus</taxon>
        <taxon>Marchewkavirus marchewka</taxon>
    </lineage>
</organism>
<proteinExistence type="predicted"/>
<name>A0A9E7SRB0_9CAUD</name>
<accession>A0A9E7SRB0</accession>
<gene>
    <name evidence="1" type="ORF">MARCHEWKA_04720</name>
</gene>
<sequence length="178" mass="20435">MTSKPDRALVLEFSSALHALKPDEEAFTLWLNTMAGGDYAFGYGLLRTYEDEYDPFGVLVALNGQDWRWDAQDESWAYADSATTLNPLTLAKWLGMERDWEWLNIFLDSLTRLSDQNASFAPIVAVLREALDTARISRDRFNDGVHLAHTSRMPGPNSGMIDERRTYRDYVRNPFYAR</sequence>
<evidence type="ECO:0000313" key="2">
    <source>
        <dbReference type="Proteomes" id="UP001056634"/>
    </source>
</evidence>
<dbReference type="Proteomes" id="UP001056634">
    <property type="component" value="Segment"/>
</dbReference>
<dbReference type="EMBL" id="ON529851">
    <property type="protein sequence ID" value="UTC28984.1"/>
    <property type="molecule type" value="Genomic_DNA"/>
</dbReference>